<protein>
    <submittedName>
        <fullName evidence="1">Uncharacterized protein</fullName>
    </submittedName>
</protein>
<dbReference type="AlphaFoldDB" id="A0A382UC70"/>
<reference evidence="1" key="1">
    <citation type="submission" date="2018-05" db="EMBL/GenBank/DDBJ databases">
        <authorList>
            <person name="Lanie J.A."/>
            <person name="Ng W.-L."/>
            <person name="Kazmierczak K.M."/>
            <person name="Andrzejewski T.M."/>
            <person name="Davidsen T.M."/>
            <person name="Wayne K.J."/>
            <person name="Tettelin H."/>
            <person name="Glass J.I."/>
            <person name="Rusch D."/>
            <person name="Podicherti R."/>
            <person name="Tsui H.-C.T."/>
            <person name="Winkler M.E."/>
        </authorList>
    </citation>
    <scope>NUCLEOTIDE SEQUENCE</scope>
</reference>
<evidence type="ECO:0000313" key="1">
    <source>
        <dbReference type="EMBL" id="SVD31843.1"/>
    </source>
</evidence>
<feature type="non-terminal residue" evidence="1">
    <location>
        <position position="1"/>
    </location>
</feature>
<gene>
    <name evidence="1" type="ORF">METZ01_LOCUS384697</name>
</gene>
<sequence length="167" mass="17974">GMLASRADGVLLSGTNLDDLRDYRPGLIAADSYAVRHPYVEIGMDKSAVRALALASGYPELSELPAAPCLSSRVETGIPIESEALELIDAVERHVANQIASDTVRCRVRREGLVVELDEPSLESMEAEGRIVLAAAIKRMASDVGFDLPISFSSYSRGSAFVQRDPI</sequence>
<dbReference type="PANTHER" id="PTHR43169:SF2">
    <property type="entry name" value="NAD_GMP SYNTHASE DOMAIN-CONTAINING PROTEIN"/>
    <property type="match status" value="1"/>
</dbReference>
<name>A0A382UC70_9ZZZZ</name>
<dbReference type="PANTHER" id="PTHR43169">
    <property type="entry name" value="EXSB FAMILY PROTEIN"/>
    <property type="match status" value="1"/>
</dbReference>
<organism evidence="1">
    <name type="scientific">marine metagenome</name>
    <dbReference type="NCBI Taxonomy" id="408172"/>
    <lineage>
        <taxon>unclassified sequences</taxon>
        <taxon>metagenomes</taxon>
        <taxon>ecological metagenomes</taxon>
    </lineage>
</organism>
<dbReference type="InterPro" id="IPR052188">
    <property type="entry name" value="Ni-pincer_cofactor_biosynth"/>
</dbReference>
<dbReference type="SUPFAM" id="SSF52402">
    <property type="entry name" value="Adenine nucleotide alpha hydrolases-like"/>
    <property type="match status" value="1"/>
</dbReference>
<accession>A0A382UC70</accession>
<dbReference type="EMBL" id="UINC01143109">
    <property type="protein sequence ID" value="SVD31843.1"/>
    <property type="molecule type" value="Genomic_DNA"/>
</dbReference>
<proteinExistence type="predicted"/>